<dbReference type="STRING" id="1609559.TQ32_02740"/>
<dbReference type="Pfam" id="PF13635">
    <property type="entry name" value="DUF4143"/>
    <property type="match status" value="1"/>
</dbReference>
<dbReference type="EMBL" id="CP010835">
    <property type="protein sequence ID" value="AMM53523.1"/>
    <property type="molecule type" value="Genomic_DNA"/>
</dbReference>
<dbReference type="OrthoDB" id="371918at2157"/>
<dbReference type="SUPFAM" id="SSF52540">
    <property type="entry name" value="P-loop containing nucleoside triphosphate hydrolases"/>
    <property type="match status" value="1"/>
</dbReference>
<name>A0A127B816_9EURY</name>
<organism evidence="3 4">
    <name type="scientific">Pyrococcus kukulkanii</name>
    <dbReference type="NCBI Taxonomy" id="1609559"/>
    <lineage>
        <taxon>Archaea</taxon>
        <taxon>Methanobacteriati</taxon>
        <taxon>Methanobacteriota</taxon>
        <taxon>Thermococci</taxon>
        <taxon>Thermococcales</taxon>
        <taxon>Thermococcaceae</taxon>
        <taxon>Pyrococcus</taxon>
    </lineage>
</organism>
<protein>
    <recommendedName>
        <fullName evidence="5">ATPase</fullName>
    </recommendedName>
</protein>
<evidence type="ECO:0008006" key="5">
    <source>
        <dbReference type="Google" id="ProtNLM"/>
    </source>
</evidence>
<dbReference type="Proteomes" id="UP000070587">
    <property type="component" value="Chromosome"/>
</dbReference>
<dbReference type="InterPro" id="IPR027417">
    <property type="entry name" value="P-loop_NTPase"/>
</dbReference>
<dbReference type="InterPro" id="IPR025420">
    <property type="entry name" value="DUF4143"/>
</dbReference>
<dbReference type="AlphaFoldDB" id="A0A127B816"/>
<gene>
    <name evidence="3" type="ORF">TQ32_02740</name>
</gene>
<dbReference type="PANTHER" id="PTHR33295">
    <property type="entry name" value="ATPASE"/>
    <property type="match status" value="1"/>
</dbReference>
<feature type="domain" description="AAA" evidence="1">
    <location>
        <begin position="38"/>
        <end position="155"/>
    </location>
</feature>
<evidence type="ECO:0000313" key="3">
    <source>
        <dbReference type="EMBL" id="AMM53523.1"/>
    </source>
</evidence>
<sequence length="424" mass="49232">MREHMIAQKYEVELLKRQSYVKREAGEKLRKYLNTDLIKVITGPRRAGKSFLAVRTLKENFGYVNFDDEVLAKADDLNEVLKLAHEVYGDFRTIFLDEIQNVRSWELFVNRLGRLGYNVIITGSNSKLLSSELATHLTGRYIEVKVFPFSFGEFLRANNIEPKVETSFQEGKVLSKLSEYLERGGFPEVVVKGYDYRDYGRMLFDSIIMKDVVKRKNVKYSSSLYELALYLVSNFAREFSYTRLKNALDVGSVHTVKNYVDYLEEAFIILKAERFSYKVRESLKSPRKIYVVDPAFLSAGFVPSPDLGRKMENAVAVELVRRGYRLYYWRDERGEVDFVLRKGLNVEELIQVTKEITKNNYRREVKNLVEVGKRLRAEKLTVITWDEEGSIREGGRDVRVVPLWKWLIEATTKSGLMGGYATLK</sequence>
<evidence type="ECO:0000313" key="4">
    <source>
        <dbReference type="Proteomes" id="UP000070587"/>
    </source>
</evidence>
<reference evidence="3 4" key="2">
    <citation type="journal article" date="2016" name="Int. J. Syst. Evol. Microbiol.">
        <title>Pyrococcus kukulkanii sp. nov., a hyperthermophilic, piezophilic archaeon isolated from a deep-sea hydrothermal vent.</title>
        <authorList>
            <person name="Callac N."/>
            <person name="Oger P."/>
            <person name="Lesongeur F."/>
            <person name="Rattray J.E."/>
            <person name="Vannier P."/>
            <person name="Michoud G."/>
            <person name="Beauverger M."/>
            <person name="Gayet N."/>
            <person name="Rouxel O."/>
            <person name="Jebbar M."/>
            <person name="Godfroy A."/>
        </authorList>
    </citation>
    <scope>NUCLEOTIDE SEQUENCE [LARGE SCALE GENOMIC DNA]</scope>
    <source>
        <strain evidence="3 4">NCB100</strain>
    </source>
</reference>
<dbReference type="KEGG" id="pyc:TQ32_02740"/>
<reference evidence="4" key="1">
    <citation type="submission" date="2015-02" db="EMBL/GenBank/DDBJ databases">
        <title>Pyrococcus kukulkanii sp. nov., a novel hyperthermophilic archaeon isolated from a deep-sea hydrothermal vent at the Guaymas Basin.</title>
        <authorList>
            <person name="Oger P.M."/>
            <person name="Callac N."/>
            <person name="Jebbar M."/>
            <person name="Godfroy A."/>
        </authorList>
    </citation>
    <scope>NUCLEOTIDE SEQUENCE [LARGE SCALE GENOMIC DNA]</scope>
    <source>
        <strain evidence="4">NCB100</strain>
    </source>
</reference>
<evidence type="ECO:0000259" key="2">
    <source>
        <dbReference type="Pfam" id="PF13635"/>
    </source>
</evidence>
<dbReference type="Pfam" id="PF13173">
    <property type="entry name" value="AAA_14"/>
    <property type="match status" value="1"/>
</dbReference>
<dbReference type="GeneID" id="28490716"/>
<dbReference type="PATRIC" id="fig|1609559.3.peg.560"/>
<accession>A0A127B816</accession>
<proteinExistence type="predicted"/>
<evidence type="ECO:0000259" key="1">
    <source>
        <dbReference type="Pfam" id="PF13173"/>
    </source>
</evidence>
<feature type="domain" description="DUF4143" evidence="2">
    <location>
        <begin position="210"/>
        <end position="343"/>
    </location>
</feature>
<dbReference type="InterPro" id="IPR041682">
    <property type="entry name" value="AAA_14"/>
</dbReference>
<dbReference type="PANTHER" id="PTHR33295:SF18">
    <property type="entry name" value="AAA+ ATPASE DOMAIN-CONTAINING PROTEIN"/>
    <property type="match status" value="1"/>
</dbReference>
<dbReference type="RefSeq" id="WP_068320770.1">
    <property type="nucleotide sequence ID" value="NZ_CP010835.1"/>
</dbReference>